<dbReference type="AlphaFoldDB" id="A0A917BRX9"/>
<gene>
    <name evidence="1" type="ORF">GCM10011519_31400</name>
</gene>
<name>A0A917BRX9_9ACTN</name>
<dbReference type="Proteomes" id="UP000649179">
    <property type="component" value="Unassembled WGS sequence"/>
</dbReference>
<evidence type="ECO:0000313" key="1">
    <source>
        <dbReference type="EMBL" id="GGF55230.1"/>
    </source>
</evidence>
<comment type="caution">
    <text evidence="1">The sequence shown here is derived from an EMBL/GenBank/DDBJ whole genome shotgun (WGS) entry which is preliminary data.</text>
</comment>
<accession>A0A917BRX9</accession>
<protein>
    <submittedName>
        <fullName evidence="1">Uncharacterized protein</fullName>
    </submittedName>
</protein>
<keyword evidence="2" id="KW-1185">Reference proteome</keyword>
<sequence length="349" mass="38433">MARMDLGTLGPPATLWRRWTLLAADHAARGEPGAEVRRSDGCAHLDGPDGAWLRMRRLVGDRAVLWGHHPGLVSDARFTDEMRDSAPDWAWDPDTAHAQRQIGFLAWHAHGQWWSVPNAVPAPVGTMLAPVSSDEALVERWGGLWPTADSRSLRALLQEPDRTGFERLVGAPGAGRAVRQVELGASWSDHRLSGTATANLRAQVHAQMRVSLELTDRGHPPRPPLLRQWARVHGRGTPLRHTVCALGTGRGHGLAAAGDDNGLTEAQLRTLDNVLVELRMAETDSHSGAWLFAQVTGDGRTVRMERAYDTWPAWYDGPGPAMADLHSEMTERSPAWRPRWSGLLPTDRF</sequence>
<dbReference type="EMBL" id="BMKQ01000001">
    <property type="protein sequence ID" value="GGF55230.1"/>
    <property type="molecule type" value="Genomic_DNA"/>
</dbReference>
<reference evidence="1" key="2">
    <citation type="submission" date="2020-09" db="EMBL/GenBank/DDBJ databases">
        <authorList>
            <person name="Sun Q."/>
            <person name="Zhou Y."/>
        </authorList>
    </citation>
    <scope>NUCLEOTIDE SEQUENCE</scope>
    <source>
        <strain evidence="1">CGMCC 1.16067</strain>
    </source>
</reference>
<evidence type="ECO:0000313" key="2">
    <source>
        <dbReference type="Proteomes" id="UP000649179"/>
    </source>
</evidence>
<reference evidence="1" key="1">
    <citation type="journal article" date="2014" name="Int. J. Syst. Evol. Microbiol.">
        <title>Complete genome sequence of Corynebacterium casei LMG S-19264T (=DSM 44701T), isolated from a smear-ripened cheese.</title>
        <authorList>
            <consortium name="US DOE Joint Genome Institute (JGI-PGF)"/>
            <person name="Walter F."/>
            <person name="Albersmeier A."/>
            <person name="Kalinowski J."/>
            <person name="Ruckert C."/>
        </authorList>
    </citation>
    <scope>NUCLEOTIDE SEQUENCE</scope>
    <source>
        <strain evidence="1">CGMCC 1.16067</strain>
    </source>
</reference>
<proteinExistence type="predicted"/>
<organism evidence="1 2">
    <name type="scientific">Marmoricola endophyticus</name>
    <dbReference type="NCBI Taxonomy" id="2040280"/>
    <lineage>
        <taxon>Bacteria</taxon>
        <taxon>Bacillati</taxon>
        <taxon>Actinomycetota</taxon>
        <taxon>Actinomycetes</taxon>
        <taxon>Propionibacteriales</taxon>
        <taxon>Nocardioidaceae</taxon>
        <taxon>Marmoricola</taxon>
    </lineage>
</organism>